<gene>
    <name evidence="2" type="ORF">EJB05_09737</name>
</gene>
<sequence length="166" mass="18193">MLAIEESTAFNSAALCWRPRSILVDVGGFCYTALRRGCPAQSVARLGNQAWLSLGREKTEIEDESVEKFVNLCGRVELAHPWWPGRTGRASSWSSLPQANARLVELAQPWRPGRSASSGARPPAAMARADGEDGVVDQRQSCHDGAACRTRWARGRSEEDEERLAA</sequence>
<feature type="region of interest" description="Disordered" evidence="1">
    <location>
        <begin position="111"/>
        <end position="166"/>
    </location>
</feature>
<dbReference type="EMBL" id="RWGY01000005">
    <property type="protein sequence ID" value="TVU43282.1"/>
    <property type="molecule type" value="Genomic_DNA"/>
</dbReference>
<protein>
    <submittedName>
        <fullName evidence="2">Uncharacterized protein</fullName>
    </submittedName>
</protein>
<dbReference type="Gramene" id="TVU43282">
    <property type="protein sequence ID" value="TVU43282"/>
    <property type="gene ID" value="EJB05_09737"/>
</dbReference>
<dbReference type="Proteomes" id="UP000324897">
    <property type="component" value="Unassembled WGS sequence"/>
</dbReference>
<dbReference type="AlphaFoldDB" id="A0A5J9W3G1"/>
<keyword evidence="3" id="KW-1185">Reference proteome</keyword>
<reference evidence="2 3" key="1">
    <citation type="journal article" date="2019" name="Sci. Rep.">
        <title>A high-quality genome of Eragrostis curvula grass provides insights into Poaceae evolution and supports new strategies to enhance forage quality.</title>
        <authorList>
            <person name="Carballo J."/>
            <person name="Santos B.A.C.M."/>
            <person name="Zappacosta D."/>
            <person name="Garbus I."/>
            <person name="Selva J.P."/>
            <person name="Gallo C.A."/>
            <person name="Diaz A."/>
            <person name="Albertini E."/>
            <person name="Caccamo M."/>
            <person name="Echenique V."/>
        </authorList>
    </citation>
    <scope>NUCLEOTIDE SEQUENCE [LARGE SCALE GENOMIC DNA]</scope>
    <source>
        <strain evidence="3">cv. Victoria</strain>
        <tissue evidence="2">Leaf</tissue>
    </source>
</reference>
<feature type="compositionally biased region" description="Low complexity" evidence="1">
    <location>
        <begin position="112"/>
        <end position="128"/>
    </location>
</feature>
<name>A0A5J9W3G1_9POAL</name>
<proteinExistence type="predicted"/>
<evidence type="ECO:0000313" key="2">
    <source>
        <dbReference type="EMBL" id="TVU43282.1"/>
    </source>
</evidence>
<evidence type="ECO:0000256" key="1">
    <source>
        <dbReference type="SAM" id="MobiDB-lite"/>
    </source>
</evidence>
<organism evidence="2 3">
    <name type="scientific">Eragrostis curvula</name>
    <name type="common">weeping love grass</name>
    <dbReference type="NCBI Taxonomy" id="38414"/>
    <lineage>
        <taxon>Eukaryota</taxon>
        <taxon>Viridiplantae</taxon>
        <taxon>Streptophyta</taxon>
        <taxon>Embryophyta</taxon>
        <taxon>Tracheophyta</taxon>
        <taxon>Spermatophyta</taxon>
        <taxon>Magnoliopsida</taxon>
        <taxon>Liliopsida</taxon>
        <taxon>Poales</taxon>
        <taxon>Poaceae</taxon>
        <taxon>PACMAD clade</taxon>
        <taxon>Chloridoideae</taxon>
        <taxon>Eragrostideae</taxon>
        <taxon>Eragrostidinae</taxon>
        <taxon>Eragrostis</taxon>
    </lineage>
</organism>
<accession>A0A5J9W3G1</accession>
<comment type="caution">
    <text evidence="2">The sequence shown here is derived from an EMBL/GenBank/DDBJ whole genome shotgun (WGS) entry which is preliminary data.</text>
</comment>
<evidence type="ECO:0000313" key="3">
    <source>
        <dbReference type="Proteomes" id="UP000324897"/>
    </source>
</evidence>